<dbReference type="Gene3D" id="3.40.50.300">
    <property type="entry name" value="P-loop containing nucleotide triphosphate hydrolases"/>
    <property type="match status" value="2"/>
</dbReference>
<sequence length="889" mass="99307">MTESLGEQAPRWGEHRAIDEDEIYDRFFSWVERTKGISPWPHQEEAVMDLLAGDHVILNTPTGSGKSLVALAMHFAALCTGRRSYYTAPIKALVSEKFFDLVATLGRDQVGMVTGDTRINADAPVVCCTAEILANQALREGRDADIGCVAMDEFHYYGDPERGWAWQVPLLTLPDTQFLLMSATLGDVSAIADRLERATDRDVDVIADAPRPVPLKYEYTDRQLAATVELLFDRQQTPVYVVHFSQDAALETAQALASSGVSSKEQRSAISDAMKGTRFTTGFGKILQRLLRSGVGIHHAGMLPRYRRLVEQLAQQGLLPVICGTDTLGVGINVPIHTVVLTALTKFDGRKMRRLRAREFHQIAGRAGRIGFDTEGLVVAEAPEFEIENARAIAKAGDDPKKLRKIKRKKPQEGFVVWTKATFEHLTEAEPETLTPHLEITHAMVLNEVAQGGDARARMDRLVDDSAQSDEQKERLHERVAEIFQTMLDARFIETEDDGSGHVAYLLAMDMPDNFALDQPLSPFVLAALELLDRESPTYALDVVSMVEATLDDPKQVLKAQQRQARDVAMTAMKEEGLEYDERMDRLQEVTYPKPLEELLDAAFSQYCQDLPWARDYELSPKSVVRDMVETASDFNGYISRYGIARSEGTLLRYLSDAYRALARTVPLESRDETLDDIISWLRVVVRSVDSSLVDEWEEAGQDATPDMTPPDASRSKEARVVEDRRGLIVLIRNALFRRVKLMDLDRPQDLGALDTDWGYGVHVWERVLDEYYDAHEYVGIDAKARGGDLFILDDAHERDEHTWRVRQIIDDSDGDHDWAITGVVDLDATQESGDVIFEDYHVGAFGEDARFDDGTDDGSDDDGMGDDSDDAADATDDAVAEGEVEDGR</sequence>
<reference evidence="8 9" key="1">
    <citation type="submission" date="2014-03" db="EMBL/GenBank/DDBJ databases">
        <title>Genomics of Bifidobacteria.</title>
        <authorList>
            <person name="Ventura M."/>
            <person name="Milani C."/>
            <person name="Lugli G.A."/>
        </authorList>
    </citation>
    <scope>NUCLEOTIDE SEQUENCE [LARGE SCALE GENOMIC DNA]</scope>
    <source>
        <strain evidence="8 9">DSM 21395</strain>
    </source>
</reference>
<accession>A0A087CA94</accession>
<comment type="caution">
    <text evidence="8">The sequence shown here is derived from an EMBL/GenBank/DDBJ whole genome shotgun (WGS) entry which is preliminary data.</text>
</comment>
<dbReference type="PANTHER" id="PTHR12131:SF1">
    <property type="entry name" value="ATP-DEPENDENT RNA HELICASE SUPV3L1, MITOCHONDRIAL-RELATED"/>
    <property type="match status" value="1"/>
</dbReference>
<dbReference type="STRING" id="1437603.GCA_000771525_01019"/>
<dbReference type="InterPro" id="IPR050699">
    <property type="entry name" value="RNA-DNA_Helicase"/>
</dbReference>
<dbReference type="InterPro" id="IPR011545">
    <property type="entry name" value="DEAD/DEAH_box_helicase_dom"/>
</dbReference>
<dbReference type="SUPFAM" id="SSF52540">
    <property type="entry name" value="P-loop containing nucleoside triphosphate hydrolases"/>
    <property type="match status" value="1"/>
</dbReference>
<evidence type="ECO:0000256" key="2">
    <source>
        <dbReference type="ARBA" id="ARBA00022801"/>
    </source>
</evidence>
<dbReference type="GO" id="GO:0016787">
    <property type="term" value="F:hydrolase activity"/>
    <property type="evidence" value="ECO:0007669"/>
    <property type="project" value="UniProtKB-KW"/>
</dbReference>
<dbReference type="GO" id="GO:0005524">
    <property type="term" value="F:ATP binding"/>
    <property type="evidence" value="ECO:0007669"/>
    <property type="project" value="UniProtKB-KW"/>
</dbReference>
<evidence type="ECO:0000259" key="7">
    <source>
        <dbReference type="PROSITE" id="PS51194"/>
    </source>
</evidence>
<organism evidence="8 9">
    <name type="scientific">Bifidobacterium mongoliense DSM 21395</name>
    <dbReference type="NCBI Taxonomy" id="1437603"/>
    <lineage>
        <taxon>Bacteria</taxon>
        <taxon>Bacillati</taxon>
        <taxon>Actinomycetota</taxon>
        <taxon>Actinomycetes</taxon>
        <taxon>Bifidobacteriales</taxon>
        <taxon>Bifidobacteriaceae</taxon>
        <taxon>Bifidobacterium</taxon>
    </lineage>
</organism>
<protein>
    <submittedName>
        <fullName evidence="8">DEAD/DEAH box helicase</fullName>
        <ecNumber evidence="8">3.6.4.13</ecNumber>
    </submittedName>
</protein>
<feature type="domain" description="Helicase ATP-binding" evidence="6">
    <location>
        <begin position="47"/>
        <end position="187"/>
    </location>
</feature>
<evidence type="ECO:0000313" key="9">
    <source>
        <dbReference type="Proteomes" id="UP000029082"/>
    </source>
</evidence>
<keyword evidence="9" id="KW-1185">Reference proteome</keyword>
<dbReference type="EC" id="3.6.4.13" evidence="8"/>
<evidence type="ECO:0000313" key="8">
    <source>
        <dbReference type="EMBL" id="KFI80194.1"/>
    </source>
</evidence>
<evidence type="ECO:0000259" key="6">
    <source>
        <dbReference type="PROSITE" id="PS51192"/>
    </source>
</evidence>
<dbReference type="AlphaFoldDB" id="A0A087CA94"/>
<dbReference type="PROSITE" id="PS51194">
    <property type="entry name" value="HELICASE_CTER"/>
    <property type="match status" value="1"/>
</dbReference>
<dbReference type="Pfam" id="PF12029">
    <property type="entry name" value="DUF3516"/>
    <property type="match status" value="1"/>
</dbReference>
<dbReference type="InterPro" id="IPR027417">
    <property type="entry name" value="P-loop_NTPase"/>
</dbReference>
<dbReference type="InterPro" id="IPR001650">
    <property type="entry name" value="Helicase_C-like"/>
</dbReference>
<dbReference type="PANTHER" id="PTHR12131">
    <property type="entry name" value="ATP-DEPENDENT RNA AND DNA HELICASE"/>
    <property type="match status" value="1"/>
</dbReference>
<evidence type="ECO:0000256" key="4">
    <source>
        <dbReference type="ARBA" id="ARBA00022840"/>
    </source>
</evidence>
<gene>
    <name evidence="8" type="ORF">BMON_0062</name>
</gene>
<feature type="compositionally biased region" description="Acidic residues" evidence="5">
    <location>
        <begin position="855"/>
        <end position="889"/>
    </location>
</feature>
<dbReference type="Proteomes" id="UP000029082">
    <property type="component" value="Unassembled WGS sequence"/>
</dbReference>
<feature type="region of interest" description="Disordered" evidence="5">
    <location>
        <begin position="849"/>
        <end position="889"/>
    </location>
</feature>
<keyword evidence="3 8" id="KW-0347">Helicase</keyword>
<name>A0A087CA94_9BIFI</name>
<evidence type="ECO:0000256" key="3">
    <source>
        <dbReference type="ARBA" id="ARBA00022806"/>
    </source>
</evidence>
<dbReference type="Pfam" id="PF00271">
    <property type="entry name" value="Helicase_C"/>
    <property type="match status" value="1"/>
</dbReference>
<keyword evidence="4" id="KW-0067">ATP-binding</keyword>
<dbReference type="CDD" id="cd17921">
    <property type="entry name" value="DEXHc_Ski2"/>
    <property type="match status" value="1"/>
</dbReference>
<dbReference type="SMART" id="SM00487">
    <property type="entry name" value="DEXDc"/>
    <property type="match status" value="1"/>
</dbReference>
<dbReference type="InterPro" id="IPR014001">
    <property type="entry name" value="Helicase_ATP-bd"/>
</dbReference>
<dbReference type="OrthoDB" id="3229913at2"/>
<dbReference type="Pfam" id="PF00270">
    <property type="entry name" value="DEAD"/>
    <property type="match status" value="1"/>
</dbReference>
<dbReference type="PROSITE" id="PS51192">
    <property type="entry name" value="HELICASE_ATP_BIND_1"/>
    <property type="match status" value="1"/>
</dbReference>
<evidence type="ECO:0000256" key="1">
    <source>
        <dbReference type="ARBA" id="ARBA00022741"/>
    </source>
</evidence>
<keyword evidence="1" id="KW-0547">Nucleotide-binding</keyword>
<feature type="domain" description="Helicase C-terminal" evidence="7">
    <location>
        <begin position="223"/>
        <end position="430"/>
    </location>
</feature>
<evidence type="ECO:0000256" key="5">
    <source>
        <dbReference type="SAM" id="MobiDB-lite"/>
    </source>
</evidence>
<keyword evidence="2 8" id="KW-0378">Hydrolase</keyword>
<dbReference type="InterPro" id="IPR021904">
    <property type="entry name" value="DUF3516"/>
</dbReference>
<dbReference type="eggNOG" id="COG4581">
    <property type="taxonomic scope" value="Bacteria"/>
</dbReference>
<proteinExistence type="predicted"/>
<dbReference type="SMART" id="SM00490">
    <property type="entry name" value="HELICc"/>
    <property type="match status" value="1"/>
</dbReference>
<dbReference type="GO" id="GO:0003676">
    <property type="term" value="F:nucleic acid binding"/>
    <property type="evidence" value="ECO:0007669"/>
    <property type="project" value="InterPro"/>
</dbReference>
<feature type="region of interest" description="Disordered" evidence="5">
    <location>
        <begin position="698"/>
        <end position="717"/>
    </location>
</feature>
<dbReference type="GO" id="GO:0003724">
    <property type="term" value="F:RNA helicase activity"/>
    <property type="evidence" value="ECO:0007669"/>
    <property type="project" value="UniProtKB-EC"/>
</dbReference>
<dbReference type="EMBL" id="JGZE01000001">
    <property type="protein sequence ID" value="KFI80194.1"/>
    <property type="molecule type" value="Genomic_DNA"/>
</dbReference>